<dbReference type="GO" id="GO:0008146">
    <property type="term" value="F:sulfotransferase activity"/>
    <property type="evidence" value="ECO:0007669"/>
    <property type="project" value="InterPro"/>
</dbReference>
<evidence type="ECO:0000313" key="6">
    <source>
        <dbReference type="Proteomes" id="UP001161247"/>
    </source>
</evidence>
<sequence length="323" mass="37205">MENKFEDDQFHEFYQKLPKKRQLFAQYRGSWFMEPVLRGVVAFQQHFEAQDSDIILATMPKAGTTWLKALTFAIVNRHKFPISESPLLFQNPHLLVPFLELHLYKEGQIPDPNSLNVAGGERRVLGTHLPYQCLSETVLDTSGCRIVYLCRNILDVFTSYVHFLVKNGVYPDLSQKSWENLLDAFCEGTNQYGPFWDHIKGYKEASLKNPNKVLFLHYEELKKDTKSCVKKMAEFLGCPFSTQEEEDESVEGIIKLCSLENLKNLECNKHGDTGSVYSFKCSSHFRKGEIGDWANFLTPSVAERLESLMKEKFEESGLDLNIH</sequence>
<feature type="domain" description="Sulfotransferase" evidence="4">
    <location>
        <begin position="51"/>
        <end position="317"/>
    </location>
</feature>
<dbReference type="Gene3D" id="3.40.50.300">
    <property type="entry name" value="P-loop containing nucleotide triphosphate hydrolases"/>
    <property type="match status" value="1"/>
</dbReference>
<evidence type="ECO:0000256" key="2">
    <source>
        <dbReference type="ARBA" id="ARBA00022679"/>
    </source>
</evidence>
<dbReference type="InterPro" id="IPR000863">
    <property type="entry name" value="Sulfotransferase_dom"/>
</dbReference>
<keyword evidence="2 3" id="KW-0808">Transferase</keyword>
<dbReference type="SUPFAM" id="SSF52540">
    <property type="entry name" value="P-loop containing nucleoside triphosphate hydrolases"/>
    <property type="match status" value="1"/>
</dbReference>
<proteinExistence type="inferred from homology"/>
<accession>A0AAV1C3D2</accession>
<dbReference type="EMBL" id="OX459118">
    <property type="protein sequence ID" value="CAI9090020.1"/>
    <property type="molecule type" value="Genomic_DNA"/>
</dbReference>
<dbReference type="InterPro" id="IPR027417">
    <property type="entry name" value="P-loop_NTPase"/>
</dbReference>
<dbReference type="Proteomes" id="UP001161247">
    <property type="component" value="Chromosome 1"/>
</dbReference>
<evidence type="ECO:0000259" key="4">
    <source>
        <dbReference type="Pfam" id="PF00685"/>
    </source>
</evidence>
<organism evidence="5 6">
    <name type="scientific">Oldenlandia corymbosa var. corymbosa</name>
    <dbReference type="NCBI Taxonomy" id="529605"/>
    <lineage>
        <taxon>Eukaryota</taxon>
        <taxon>Viridiplantae</taxon>
        <taxon>Streptophyta</taxon>
        <taxon>Embryophyta</taxon>
        <taxon>Tracheophyta</taxon>
        <taxon>Spermatophyta</taxon>
        <taxon>Magnoliopsida</taxon>
        <taxon>eudicotyledons</taxon>
        <taxon>Gunneridae</taxon>
        <taxon>Pentapetalae</taxon>
        <taxon>asterids</taxon>
        <taxon>lamiids</taxon>
        <taxon>Gentianales</taxon>
        <taxon>Rubiaceae</taxon>
        <taxon>Rubioideae</taxon>
        <taxon>Spermacoceae</taxon>
        <taxon>Hedyotis-Oldenlandia complex</taxon>
        <taxon>Oldenlandia</taxon>
    </lineage>
</organism>
<reference evidence="5" key="1">
    <citation type="submission" date="2023-03" db="EMBL/GenBank/DDBJ databases">
        <authorList>
            <person name="Julca I."/>
        </authorList>
    </citation>
    <scope>NUCLEOTIDE SEQUENCE</scope>
</reference>
<comment type="similarity">
    <text evidence="1 3">Belongs to the sulfotransferase 1 family.</text>
</comment>
<dbReference type="EC" id="2.8.2.-" evidence="3"/>
<evidence type="ECO:0000313" key="5">
    <source>
        <dbReference type="EMBL" id="CAI9090020.1"/>
    </source>
</evidence>
<protein>
    <recommendedName>
        <fullName evidence="3">Sulfotransferase</fullName>
        <ecNumber evidence="3">2.8.2.-</ecNumber>
    </recommendedName>
</protein>
<dbReference type="Pfam" id="PF00685">
    <property type="entry name" value="Sulfotransfer_1"/>
    <property type="match status" value="1"/>
</dbReference>
<evidence type="ECO:0000256" key="3">
    <source>
        <dbReference type="RuleBase" id="RU361155"/>
    </source>
</evidence>
<keyword evidence="6" id="KW-1185">Reference proteome</keyword>
<dbReference type="AlphaFoldDB" id="A0AAV1C3D2"/>
<dbReference type="PANTHER" id="PTHR11783">
    <property type="entry name" value="SULFOTRANSFERASE SULT"/>
    <property type="match status" value="1"/>
</dbReference>
<gene>
    <name evidence="5" type="ORF">OLC1_LOCUS2266</name>
</gene>
<evidence type="ECO:0000256" key="1">
    <source>
        <dbReference type="ARBA" id="ARBA00005771"/>
    </source>
</evidence>
<name>A0AAV1C3D2_OLDCO</name>